<protein>
    <submittedName>
        <fullName evidence="2">Uncharacterized protein</fullName>
    </submittedName>
</protein>
<dbReference type="Proteomes" id="UP000053617">
    <property type="component" value="Unassembled WGS sequence"/>
</dbReference>
<reference evidence="2 3" key="1">
    <citation type="submission" date="2015-01" db="EMBL/GenBank/DDBJ databases">
        <title>The Genome Sequence of Rhinocladiella mackenzie CBS 650.93.</title>
        <authorList>
            <consortium name="The Broad Institute Genomics Platform"/>
            <person name="Cuomo C."/>
            <person name="de Hoog S."/>
            <person name="Gorbushina A."/>
            <person name="Stielow B."/>
            <person name="Teixiera M."/>
            <person name="Abouelleil A."/>
            <person name="Chapman S.B."/>
            <person name="Priest M."/>
            <person name="Young S.K."/>
            <person name="Wortman J."/>
            <person name="Nusbaum C."/>
            <person name="Birren B."/>
        </authorList>
    </citation>
    <scope>NUCLEOTIDE SEQUENCE [LARGE SCALE GENOMIC DNA]</scope>
    <source>
        <strain evidence="2 3">CBS 650.93</strain>
    </source>
</reference>
<dbReference type="HOGENOM" id="CLU_2293250_0_0_1"/>
<proteinExistence type="predicted"/>
<evidence type="ECO:0000256" key="1">
    <source>
        <dbReference type="SAM" id="MobiDB-lite"/>
    </source>
</evidence>
<sequence>MRKVHIQLLIGGGDVNVHGRTEFWTWLNQANGRDGAKVAGDAEVEDEGEEETEEFKLTTMEKGKSETMQNPHEMRKKDGNEAGGKSAHEAGKAREHLLRFL</sequence>
<dbReference type="OrthoDB" id="2334691at2759"/>
<evidence type="ECO:0000313" key="3">
    <source>
        <dbReference type="Proteomes" id="UP000053617"/>
    </source>
</evidence>
<keyword evidence="3" id="KW-1185">Reference proteome</keyword>
<feature type="compositionally biased region" description="Basic and acidic residues" evidence="1">
    <location>
        <begin position="54"/>
        <end position="65"/>
    </location>
</feature>
<dbReference type="VEuPathDB" id="FungiDB:Z518_09604"/>
<feature type="region of interest" description="Disordered" evidence="1">
    <location>
        <begin position="41"/>
        <end position="101"/>
    </location>
</feature>
<gene>
    <name evidence="2" type="ORF">Z518_09604</name>
</gene>
<accession>A0A0D2FIM5</accession>
<name>A0A0D2FIM5_9EURO</name>
<dbReference type="AlphaFoldDB" id="A0A0D2FIM5"/>
<dbReference type="GeneID" id="25297675"/>
<dbReference type="RefSeq" id="XP_013269013.1">
    <property type="nucleotide sequence ID" value="XM_013413559.1"/>
</dbReference>
<evidence type="ECO:0000313" key="2">
    <source>
        <dbReference type="EMBL" id="KIX01877.1"/>
    </source>
</evidence>
<feature type="compositionally biased region" description="Acidic residues" evidence="1">
    <location>
        <begin position="42"/>
        <end position="53"/>
    </location>
</feature>
<dbReference type="EMBL" id="KN847481">
    <property type="protein sequence ID" value="KIX01877.1"/>
    <property type="molecule type" value="Genomic_DNA"/>
</dbReference>
<organism evidence="2 3">
    <name type="scientific">Rhinocladiella mackenziei CBS 650.93</name>
    <dbReference type="NCBI Taxonomy" id="1442369"/>
    <lineage>
        <taxon>Eukaryota</taxon>
        <taxon>Fungi</taxon>
        <taxon>Dikarya</taxon>
        <taxon>Ascomycota</taxon>
        <taxon>Pezizomycotina</taxon>
        <taxon>Eurotiomycetes</taxon>
        <taxon>Chaetothyriomycetidae</taxon>
        <taxon>Chaetothyriales</taxon>
        <taxon>Herpotrichiellaceae</taxon>
        <taxon>Rhinocladiella</taxon>
    </lineage>
</organism>
<feature type="compositionally biased region" description="Basic and acidic residues" evidence="1">
    <location>
        <begin position="72"/>
        <end position="101"/>
    </location>
</feature>